<proteinExistence type="predicted"/>
<dbReference type="EMBL" id="MCGE01000003">
    <property type="protein sequence ID" value="ORZ23064.1"/>
    <property type="molecule type" value="Genomic_DNA"/>
</dbReference>
<accession>A0A1X2IVI7</accession>
<evidence type="ECO:0000313" key="1">
    <source>
        <dbReference type="EMBL" id="ORZ23064.1"/>
    </source>
</evidence>
<name>A0A1X2IVI7_9FUNG</name>
<evidence type="ECO:0000313" key="2">
    <source>
        <dbReference type="Proteomes" id="UP000193560"/>
    </source>
</evidence>
<gene>
    <name evidence="1" type="ORF">BCR42DRAFT_432746</name>
</gene>
<keyword evidence="2" id="KW-1185">Reference proteome</keyword>
<reference evidence="1 2" key="1">
    <citation type="submission" date="2016-07" db="EMBL/GenBank/DDBJ databases">
        <title>Pervasive Adenine N6-methylation of Active Genes in Fungi.</title>
        <authorList>
            <consortium name="DOE Joint Genome Institute"/>
            <person name="Mondo S.J."/>
            <person name="Dannebaum R.O."/>
            <person name="Kuo R.C."/>
            <person name="Labutti K."/>
            <person name="Haridas S."/>
            <person name="Kuo A."/>
            <person name="Salamov A."/>
            <person name="Ahrendt S.R."/>
            <person name="Lipzen A."/>
            <person name="Sullivan W."/>
            <person name="Andreopoulos W.B."/>
            <person name="Clum A."/>
            <person name="Lindquist E."/>
            <person name="Daum C."/>
            <person name="Ramamoorthy G.K."/>
            <person name="Gryganskyi A."/>
            <person name="Culley D."/>
            <person name="Magnuson J.K."/>
            <person name="James T.Y."/>
            <person name="O'Malley M.A."/>
            <person name="Stajich J.E."/>
            <person name="Spatafora J.W."/>
            <person name="Visel A."/>
            <person name="Grigoriev I.V."/>
        </authorList>
    </citation>
    <scope>NUCLEOTIDE SEQUENCE [LARGE SCALE GENOMIC DNA]</scope>
    <source>
        <strain evidence="1 2">NRRL 1336</strain>
    </source>
</reference>
<dbReference type="AlphaFoldDB" id="A0A1X2IVI7"/>
<protein>
    <submittedName>
        <fullName evidence="1">Uncharacterized protein</fullName>
    </submittedName>
</protein>
<sequence length="156" mass="17658">MSILLVGGIPRRITVFVINRQKTSSCGKNCIRSFLYLVAHLTKHDYHVCLCSCGIYIVYIILEDLIANLQSRVASFVRLSDTGLSDLTARLTKVIQRLTLSTYSMVPLKRLENGIDFAKMRSNSLLMPRTKFLPQFALIQVGEILIRRSRVIPADD</sequence>
<dbReference type="Proteomes" id="UP000193560">
    <property type="component" value="Unassembled WGS sequence"/>
</dbReference>
<organism evidence="1 2">
    <name type="scientific">Absidia repens</name>
    <dbReference type="NCBI Taxonomy" id="90262"/>
    <lineage>
        <taxon>Eukaryota</taxon>
        <taxon>Fungi</taxon>
        <taxon>Fungi incertae sedis</taxon>
        <taxon>Mucoromycota</taxon>
        <taxon>Mucoromycotina</taxon>
        <taxon>Mucoromycetes</taxon>
        <taxon>Mucorales</taxon>
        <taxon>Cunninghamellaceae</taxon>
        <taxon>Absidia</taxon>
    </lineage>
</organism>
<comment type="caution">
    <text evidence="1">The sequence shown here is derived from an EMBL/GenBank/DDBJ whole genome shotgun (WGS) entry which is preliminary data.</text>
</comment>